<proteinExistence type="predicted"/>
<accession>M5EWL5</accession>
<reference evidence="1 2" key="1">
    <citation type="submission" date="2013-02" db="EMBL/GenBank/DDBJ databases">
        <authorList>
            <person name="Genoscope - CEA"/>
        </authorList>
    </citation>
    <scope>NUCLEOTIDE SEQUENCE [LARGE SCALE GENOMIC DNA]</scope>
    <source>
        <strain evidence="1 2">STM 2683</strain>
    </source>
</reference>
<keyword evidence="2" id="KW-1185">Reference proteome</keyword>
<dbReference type="EMBL" id="CAUM01000175">
    <property type="protein sequence ID" value="CCV09424.1"/>
    <property type="molecule type" value="Genomic_DNA"/>
</dbReference>
<sequence length="29" mass="3028">MQWGADGSPDPESAWAVAQEVGLDIAKAK</sequence>
<organism evidence="1 2">
    <name type="scientific">Mesorhizobium metallidurans STM 2683</name>
    <dbReference type="NCBI Taxonomy" id="1297569"/>
    <lineage>
        <taxon>Bacteria</taxon>
        <taxon>Pseudomonadati</taxon>
        <taxon>Pseudomonadota</taxon>
        <taxon>Alphaproteobacteria</taxon>
        <taxon>Hyphomicrobiales</taxon>
        <taxon>Phyllobacteriaceae</taxon>
        <taxon>Mesorhizobium</taxon>
    </lineage>
</organism>
<gene>
    <name evidence="1" type="ORF">MESS2_p120010</name>
</gene>
<evidence type="ECO:0000313" key="2">
    <source>
        <dbReference type="Proteomes" id="UP000012062"/>
    </source>
</evidence>
<dbReference type="AlphaFoldDB" id="M5EWL5"/>
<dbReference type="Proteomes" id="UP000012062">
    <property type="component" value="Unassembled WGS sequence"/>
</dbReference>
<protein>
    <submittedName>
        <fullName evidence="1">Uncharacterized protein</fullName>
    </submittedName>
</protein>
<name>M5EWL5_9HYPH</name>
<evidence type="ECO:0000313" key="1">
    <source>
        <dbReference type="EMBL" id="CCV09424.1"/>
    </source>
</evidence>
<comment type="caution">
    <text evidence="1">The sequence shown here is derived from an EMBL/GenBank/DDBJ whole genome shotgun (WGS) entry which is preliminary data.</text>
</comment>